<dbReference type="PROSITE" id="PS51762">
    <property type="entry name" value="GH16_2"/>
    <property type="match status" value="1"/>
</dbReference>
<evidence type="ECO:0000256" key="14">
    <source>
        <dbReference type="SAM" id="MobiDB-lite"/>
    </source>
</evidence>
<dbReference type="GO" id="GO:0016020">
    <property type="term" value="C:membrane"/>
    <property type="evidence" value="ECO:0007669"/>
    <property type="project" value="UniProtKB-SubCell"/>
</dbReference>
<keyword evidence="11" id="KW-0961">Cell wall biogenesis/degradation</keyword>
<feature type="chain" id="PRO_5016712191" description="chitinase" evidence="15">
    <location>
        <begin position="23"/>
        <end position="462"/>
    </location>
</feature>
<keyword evidence="8" id="KW-0472">Membrane</keyword>
<dbReference type="STRING" id="183478.A0A364N4A6"/>
<evidence type="ECO:0000256" key="7">
    <source>
        <dbReference type="ARBA" id="ARBA00022801"/>
    </source>
</evidence>
<evidence type="ECO:0000313" key="17">
    <source>
        <dbReference type="EMBL" id="RAR11713.1"/>
    </source>
</evidence>
<dbReference type="EC" id="3.2.1.14" evidence="3"/>
<organism evidence="17 18">
    <name type="scientific">Stemphylium lycopersici</name>
    <name type="common">Tomato gray leaf spot disease fungus</name>
    <name type="synonym">Thyrospora lycopersici</name>
    <dbReference type="NCBI Taxonomy" id="183478"/>
    <lineage>
        <taxon>Eukaryota</taxon>
        <taxon>Fungi</taxon>
        <taxon>Dikarya</taxon>
        <taxon>Ascomycota</taxon>
        <taxon>Pezizomycotina</taxon>
        <taxon>Dothideomycetes</taxon>
        <taxon>Pleosporomycetidae</taxon>
        <taxon>Pleosporales</taxon>
        <taxon>Pleosporineae</taxon>
        <taxon>Pleosporaceae</taxon>
        <taxon>Stemphylium</taxon>
    </lineage>
</organism>
<sequence length="462" mass="48945">MRSTTVRALAALASAFIAPSAAQTWSNCNPTLRTDCPPDSALGKTVNIDFSSESESFTPQGNPTYGDDGVTFTIRSSGDAPQLTSLWYIMFGKVDIEVQAAPGAGIVSSFVLQSDTLDEIDWEWLGADPDEVQSNYFGKGQTTDYNRGAFHSDPGSQSGFKKYTIEWTPEQIVWQIDGTTVRTLEPANANNQYPQTPMQIKFGAWSGGDSSNPAGTISWARGPTDYSQGPFSMKVKSLMVQDYSTGTQYVYGDQSGTWGSITAVGGTVFSGGNAPIADAPEITATATGAPLPFIPRETSTYVRPSVYPWIPDPSATPTAQPTFANYPGLPSGWTVSDTGKVVPPSSATVSKPFATLDLIAQQHTNLLPQMFPQGSSISSPQASPTDSSANGPKTVTGYDDRGFTTIRTIYPETTPSPTASGLSNAANAVPAAPAEGSSWKLMVSSILPWTIVLLHIPSCIGL</sequence>
<keyword evidence="18" id="KW-1185">Reference proteome</keyword>
<reference evidence="18" key="1">
    <citation type="submission" date="2018-05" db="EMBL/GenBank/DDBJ databases">
        <title>Draft genome sequence of Stemphylium lycopersici strain CIDEFI 213.</title>
        <authorList>
            <person name="Medina R."/>
            <person name="Franco M.E.E."/>
            <person name="Lucentini C.G."/>
            <person name="Saparrat M.C.N."/>
            <person name="Balatti P.A."/>
        </authorList>
    </citation>
    <scope>NUCLEOTIDE SEQUENCE [LARGE SCALE GENOMIC DNA]</scope>
    <source>
        <strain evidence="18">CIDEFI 213</strain>
    </source>
</reference>
<gene>
    <name evidence="17" type="ORF">DDE83_004439</name>
</gene>
<evidence type="ECO:0000256" key="12">
    <source>
        <dbReference type="ARBA" id="ARBA00038074"/>
    </source>
</evidence>
<dbReference type="EMBL" id="QGDH01000055">
    <property type="protein sequence ID" value="RAR11713.1"/>
    <property type="molecule type" value="Genomic_DNA"/>
</dbReference>
<dbReference type="AlphaFoldDB" id="A0A364N4A6"/>
<name>A0A364N4A6_STELY</name>
<feature type="signal peptide" evidence="15">
    <location>
        <begin position="1"/>
        <end position="22"/>
    </location>
</feature>
<evidence type="ECO:0000256" key="8">
    <source>
        <dbReference type="ARBA" id="ARBA00023136"/>
    </source>
</evidence>
<dbReference type="InterPro" id="IPR013320">
    <property type="entry name" value="ConA-like_dom_sf"/>
</dbReference>
<comment type="caution">
    <text evidence="17">The sequence shown here is derived from an EMBL/GenBank/DDBJ whole genome shotgun (WGS) entry which is preliminary data.</text>
</comment>
<dbReference type="GO" id="GO:0005975">
    <property type="term" value="P:carbohydrate metabolic process"/>
    <property type="evidence" value="ECO:0007669"/>
    <property type="project" value="InterPro"/>
</dbReference>
<dbReference type="CDD" id="cd02183">
    <property type="entry name" value="GH16_fungal_CRH1_transglycosylase"/>
    <property type="match status" value="1"/>
</dbReference>
<keyword evidence="7 17" id="KW-0378">Hydrolase</keyword>
<dbReference type="GO" id="GO:0009277">
    <property type="term" value="C:fungal-type cell wall"/>
    <property type="evidence" value="ECO:0007669"/>
    <property type="project" value="TreeGrafter"/>
</dbReference>
<evidence type="ECO:0000256" key="5">
    <source>
        <dbReference type="ARBA" id="ARBA00022679"/>
    </source>
</evidence>
<dbReference type="SUPFAM" id="SSF49899">
    <property type="entry name" value="Concanavalin A-like lectins/glucanases"/>
    <property type="match status" value="1"/>
</dbReference>
<evidence type="ECO:0000256" key="13">
    <source>
        <dbReference type="ARBA" id="ARBA00093308"/>
    </source>
</evidence>
<comment type="catalytic activity">
    <reaction evidence="1">
        <text>Random endo-hydrolysis of N-acetyl-beta-D-glucosaminide (1-&gt;4)-beta-linkages in chitin and chitodextrins.</text>
        <dbReference type="EC" id="3.2.1.14"/>
    </reaction>
</comment>
<dbReference type="Pfam" id="PF00722">
    <property type="entry name" value="Glyco_hydro_16"/>
    <property type="match status" value="1"/>
</dbReference>
<feature type="domain" description="GH16" evidence="16">
    <location>
        <begin position="23"/>
        <end position="228"/>
    </location>
</feature>
<protein>
    <recommendedName>
        <fullName evidence="3">chitinase</fullName>
        <ecNumber evidence="3">3.2.1.14</ecNumber>
    </recommendedName>
</protein>
<comment type="subcellular location">
    <subcellularLocation>
        <location evidence="2">Membrane</location>
    </subcellularLocation>
</comment>
<dbReference type="Proteomes" id="UP000249619">
    <property type="component" value="Unassembled WGS sequence"/>
</dbReference>
<dbReference type="FunFam" id="2.60.120.200:FF:000152">
    <property type="entry name" value="Cell wall glucanase"/>
    <property type="match status" value="1"/>
</dbReference>
<evidence type="ECO:0000256" key="3">
    <source>
        <dbReference type="ARBA" id="ARBA00012729"/>
    </source>
</evidence>
<dbReference type="GO" id="GO:0031505">
    <property type="term" value="P:fungal-type cell wall organization"/>
    <property type="evidence" value="ECO:0007669"/>
    <property type="project" value="TreeGrafter"/>
</dbReference>
<feature type="region of interest" description="Disordered" evidence="14">
    <location>
        <begin position="369"/>
        <end position="398"/>
    </location>
</feature>
<keyword evidence="6 15" id="KW-0732">Signal</keyword>
<dbReference type="OrthoDB" id="4781at2759"/>
<proteinExistence type="inferred from homology"/>
<dbReference type="GO" id="GO:0008843">
    <property type="term" value="F:endochitinase activity"/>
    <property type="evidence" value="ECO:0007669"/>
    <property type="project" value="UniProtKB-EC"/>
</dbReference>
<evidence type="ECO:0000256" key="4">
    <source>
        <dbReference type="ARBA" id="ARBA00022676"/>
    </source>
</evidence>
<dbReference type="PANTHER" id="PTHR10963">
    <property type="entry name" value="GLYCOSYL HYDROLASE-RELATED"/>
    <property type="match status" value="1"/>
</dbReference>
<evidence type="ECO:0000259" key="16">
    <source>
        <dbReference type="PROSITE" id="PS51762"/>
    </source>
</evidence>
<keyword evidence="10" id="KW-0326">Glycosidase</keyword>
<keyword evidence="9" id="KW-0325">Glycoprotein</keyword>
<comment type="function">
    <text evidence="13">Dual chitinase/transglycosylase that plays a role in cell wall architecture. Chitinase and transglycosylase activities are coupled. Required for the polysaccharide cross-linking at the septa and the cell wall. More specifically, transfers chitin to 1,6-beta-glucan in the cell wall.</text>
</comment>
<dbReference type="Gene3D" id="2.60.120.200">
    <property type="match status" value="1"/>
</dbReference>
<evidence type="ECO:0000256" key="10">
    <source>
        <dbReference type="ARBA" id="ARBA00023295"/>
    </source>
</evidence>
<feature type="compositionally biased region" description="Polar residues" evidence="14">
    <location>
        <begin position="369"/>
        <end position="393"/>
    </location>
</feature>
<dbReference type="InterPro" id="IPR000757">
    <property type="entry name" value="Beta-glucanase-like"/>
</dbReference>
<evidence type="ECO:0000256" key="6">
    <source>
        <dbReference type="ARBA" id="ARBA00022729"/>
    </source>
</evidence>
<dbReference type="InterPro" id="IPR050546">
    <property type="entry name" value="Glycosyl_Hydrlase_16"/>
</dbReference>
<evidence type="ECO:0000313" key="18">
    <source>
        <dbReference type="Proteomes" id="UP000249619"/>
    </source>
</evidence>
<evidence type="ECO:0000256" key="1">
    <source>
        <dbReference type="ARBA" id="ARBA00000822"/>
    </source>
</evidence>
<evidence type="ECO:0000256" key="15">
    <source>
        <dbReference type="SAM" id="SignalP"/>
    </source>
</evidence>
<comment type="similarity">
    <text evidence="12">Belongs to the glycosyl hydrolase 16 family. CRH1 subfamily.</text>
</comment>
<evidence type="ECO:0000256" key="9">
    <source>
        <dbReference type="ARBA" id="ARBA00023180"/>
    </source>
</evidence>
<accession>A0A364N4A6</accession>
<dbReference type="GO" id="GO:0016757">
    <property type="term" value="F:glycosyltransferase activity"/>
    <property type="evidence" value="ECO:0007669"/>
    <property type="project" value="UniProtKB-KW"/>
</dbReference>
<evidence type="ECO:0000256" key="2">
    <source>
        <dbReference type="ARBA" id="ARBA00004370"/>
    </source>
</evidence>
<evidence type="ECO:0000256" key="11">
    <source>
        <dbReference type="ARBA" id="ARBA00023316"/>
    </source>
</evidence>
<keyword evidence="4" id="KW-0328">Glycosyltransferase</keyword>
<keyword evidence="5" id="KW-0808">Transferase</keyword>
<dbReference type="PANTHER" id="PTHR10963:SF68">
    <property type="entry name" value="GLYCOSIDASE CRH1-RELATED"/>
    <property type="match status" value="1"/>
</dbReference>